<accession>A0A9N9J9B3</accession>
<evidence type="ECO:0000313" key="2">
    <source>
        <dbReference type="Proteomes" id="UP000789342"/>
    </source>
</evidence>
<keyword evidence="2" id="KW-1185">Reference proteome</keyword>
<feature type="non-terminal residue" evidence="1">
    <location>
        <position position="1"/>
    </location>
</feature>
<dbReference type="AlphaFoldDB" id="A0A9N9J9B3"/>
<gene>
    <name evidence="1" type="ORF">AMORRO_LOCUS16598</name>
</gene>
<evidence type="ECO:0000313" key="1">
    <source>
        <dbReference type="EMBL" id="CAG8771237.1"/>
    </source>
</evidence>
<proteinExistence type="predicted"/>
<dbReference type="Proteomes" id="UP000789342">
    <property type="component" value="Unassembled WGS sequence"/>
</dbReference>
<comment type="caution">
    <text evidence="1">The sequence shown here is derived from an EMBL/GenBank/DDBJ whole genome shotgun (WGS) entry which is preliminary data.</text>
</comment>
<reference evidence="1" key="1">
    <citation type="submission" date="2021-06" db="EMBL/GenBank/DDBJ databases">
        <authorList>
            <person name="Kallberg Y."/>
            <person name="Tangrot J."/>
            <person name="Rosling A."/>
        </authorList>
    </citation>
    <scope>NUCLEOTIDE SEQUENCE</scope>
    <source>
        <strain evidence="1">CL551</strain>
    </source>
</reference>
<feature type="non-terminal residue" evidence="1">
    <location>
        <position position="57"/>
    </location>
</feature>
<name>A0A9N9J9B3_9GLOM</name>
<sequence length="57" mass="6797">KNDKEVEVQAFDYWSLDTKQDAWFTVSSFDVVFETLNPKPEWIKVFSDNGEHYYSSE</sequence>
<protein>
    <submittedName>
        <fullName evidence="1">6632_t:CDS:1</fullName>
    </submittedName>
</protein>
<organism evidence="1 2">
    <name type="scientific">Acaulospora morrowiae</name>
    <dbReference type="NCBI Taxonomy" id="94023"/>
    <lineage>
        <taxon>Eukaryota</taxon>
        <taxon>Fungi</taxon>
        <taxon>Fungi incertae sedis</taxon>
        <taxon>Mucoromycota</taxon>
        <taxon>Glomeromycotina</taxon>
        <taxon>Glomeromycetes</taxon>
        <taxon>Diversisporales</taxon>
        <taxon>Acaulosporaceae</taxon>
        <taxon>Acaulospora</taxon>
    </lineage>
</organism>
<dbReference type="EMBL" id="CAJVPV010046666">
    <property type="protein sequence ID" value="CAG8771237.1"/>
    <property type="molecule type" value="Genomic_DNA"/>
</dbReference>
<dbReference type="OrthoDB" id="2430083at2759"/>